<gene>
    <name evidence="2" type="ORF">PHMEG_0009537</name>
</gene>
<dbReference type="Proteomes" id="UP000198211">
    <property type="component" value="Unassembled WGS sequence"/>
</dbReference>
<feature type="compositionally biased region" description="Low complexity" evidence="1">
    <location>
        <begin position="161"/>
        <end position="177"/>
    </location>
</feature>
<feature type="region of interest" description="Disordered" evidence="1">
    <location>
        <begin position="153"/>
        <end position="205"/>
    </location>
</feature>
<evidence type="ECO:0000313" key="3">
    <source>
        <dbReference type="Proteomes" id="UP000198211"/>
    </source>
</evidence>
<proteinExistence type="predicted"/>
<protein>
    <submittedName>
        <fullName evidence="2">Uncharacterized protein</fullName>
    </submittedName>
</protein>
<name>A0A225WG01_9STRA</name>
<feature type="compositionally biased region" description="Basic residues" evidence="1">
    <location>
        <begin position="235"/>
        <end position="245"/>
    </location>
</feature>
<feature type="region of interest" description="Disordered" evidence="1">
    <location>
        <begin position="221"/>
        <end position="256"/>
    </location>
</feature>
<sequence>MATIKISKFRGGRPHAWLKWNSQFRSLARKKQWTDEQKAHNLVALIDEDLELEVEQAAIDAINTDLDNLLWTMKKPRDETVVTFSQRLRENVRMFAELLVNAEEIPEVQQCRYLKRGMPRAWQEKLAATEVVHDRFSELALYFSHIEKAAQQHAAYDKKPGQQNHGQNKGQQGNKSNAESLQKDAKKNGDRPDSKPKGDKWCSFHNMRSHNTIDCYTVKKKEEQKTVEMKPAPPAKRKTRYPRIHKASDSDSDASEEYKYVGLVTKKERPTSAPL</sequence>
<evidence type="ECO:0000313" key="2">
    <source>
        <dbReference type="EMBL" id="OWZ16641.1"/>
    </source>
</evidence>
<accession>A0A225WG01</accession>
<reference evidence="3" key="1">
    <citation type="submission" date="2017-03" db="EMBL/GenBank/DDBJ databases">
        <title>Phytopthora megakarya and P. palmivora, two closely related causual agents of cacao black pod achieved similar genome size and gene model numbers by different mechanisms.</title>
        <authorList>
            <person name="Ali S."/>
            <person name="Shao J."/>
            <person name="Larry D.J."/>
            <person name="Kronmiller B."/>
            <person name="Shen D."/>
            <person name="Strem M.D."/>
            <person name="Melnick R.L."/>
            <person name="Guiltinan M.J."/>
            <person name="Tyler B.M."/>
            <person name="Meinhardt L.W."/>
            <person name="Bailey B.A."/>
        </authorList>
    </citation>
    <scope>NUCLEOTIDE SEQUENCE [LARGE SCALE GENOMIC DNA]</scope>
    <source>
        <strain evidence="3">zdho120</strain>
    </source>
</reference>
<dbReference type="EMBL" id="NBNE01000896">
    <property type="protein sequence ID" value="OWZ16641.1"/>
    <property type="molecule type" value="Genomic_DNA"/>
</dbReference>
<dbReference type="AlphaFoldDB" id="A0A225WG01"/>
<organism evidence="2 3">
    <name type="scientific">Phytophthora megakarya</name>
    <dbReference type="NCBI Taxonomy" id="4795"/>
    <lineage>
        <taxon>Eukaryota</taxon>
        <taxon>Sar</taxon>
        <taxon>Stramenopiles</taxon>
        <taxon>Oomycota</taxon>
        <taxon>Peronosporomycetes</taxon>
        <taxon>Peronosporales</taxon>
        <taxon>Peronosporaceae</taxon>
        <taxon>Phytophthora</taxon>
    </lineage>
</organism>
<comment type="caution">
    <text evidence="2">The sequence shown here is derived from an EMBL/GenBank/DDBJ whole genome shotgun (WGS) entry which is preliminary data.</text>
</comment>
<evidence type="ECO:0000256" key="1">
    <source>
        <dbReference type="SAM" id="MobiDB-lite"/>
    </source>
</evidence>
<dbReference type="OrthoDB" id="164906at2759"/>
<keyword evidence="3" id="KW-1185">Reference proteome</keyword>
<feature type="compositionally biased region" description="Basic and acidic residues" evidence="1">
    <location>
        <begin position="181"/>
        <end position="202"/>
    </location>
</feature>